<keyword evidence="3" id="KW-1185">Reference proteome</keyword>
<name>A0ABS9P6R8_9GAMM</name>
<feature type="compositionally biased region" description="Basic and acidic residues" evidence="1">
    <location>
        <begin position="97"/>
        <end position="109"/>
    </location>
</feature>
<dbReference type="Proteomes" id="UP000814385">
    <property type="component" value="Unassembled WGS sequence"/>
</dbReference>
<feature type="region of interest" description="Disordered" evidence="1">
    <location>
        <begin position="85"/>
        <end position="122"/>
    </location>
</feature>
<organism evidence="2 3">
    <name type="scientific">Billgrantia campisalis</name>
    <dbReference type="NCBI Taxonomy" id="74661"/>
    <lineage>
        <taxon>Bacteria</taxon>
        <taxon>Pseudomonadati</taxon>
        <taxon>Pseudomonadota</taxon>
        <taxon>Gammaproteobacteria</taxon>
        <taxon>Oceanospirillales</taxon>
        <taxon>Halomonadaceae</taxon>
        <taxon>Billgrantia</taxon>
    </lineage>
</organism>
<accession>A0ABS9P6R8</accession>
<reference evidence="2 3" key="1">
    <citation type="submission" date="2020-05" db="EMBL/GenBank/DDBJ databases">
        <title>Comparative genomic analysis of denitrifying bacteria from Halomonas genus.</title>
        <authorList>
            <person name="Wang L."/>
            <person name="Shao Z."/>
        </authorList>
    </citation>
    <scope>NUCLEOTIDE SEQUENCE [LARGE SCALE GENOMIC DNA]</scope>
    <source>
        <strain evidence="2 3">A4</strain>
    </source>
</reference>
<protein>
    <submittedName>
        <fullName evidence="2">Uncharacterized protein</fullName>
    </submittedName>
</protein>
<evidence type="ECO:0000256" key="1">
    <source>
        <dbReference type="SAM" id="MobiDB-lite"/>
    </source>
</evidence>
<proteinExistence type="predicted"/>
<gene>
    <name evidence="2" type="ORF">HOP52_06735</name>
</gene>
<evidence type="ECO:0000313" key="3">
    <source>
        <dbReference type="Proteomes" id="UP000814385"/>
    </source>
</evidence>
<feature type="region of interest" description="Disordered" evidence="1">
    <location>
        <begin position="1"/>
        <end position="23"/>
    </location>
</feature>
<evidence type="ECO:0000313" key="2">
    <source>
        <dbReference type="EMBL" id="MCG6657460.1"/>
    </source>
</evidence>
<comment type="caution">
    <text evidence="2">The sequence shown here is derived from an EMBL/GenBank/DDBJ whole genome shotgun (WGS) entry which is preliminary data.</text>
</comment>
<dbReference type="RefSeq" id="WP_238976595.1">
    <property type="nucleotide sequence ID" value="NZ_JABFUC010000004.1"/>
</dbReference>
<feature type="compositionally biased region" description="Pro residues" evidence="1">
    <location>
        <begin position="112"/>
        <end position="122"/>
    </location>
</feature>
<dbReference type="EMBL" id="JABFUC010000004">
    <property type="protein sequence ID" value="MCG6657460.1"/>
    <property type="molecule type" value="Genomic_DNA"/>
</dbReference>
<sequence>MVKETSLPLEPNPMASHATQHEHRPRYIPACQRCGLAILLSLLLALLLGSSASAHLTTPGHGGHSAFDHPLALESFDGTLPHCQHGHGAPATSHAILRAERQELDHDATPPRFTPPETPPSVPAVTGMPRGLPDVLQPPLYLLTQRLRP</sequence>